<name>A0A0E0QBA4_ORYRU</name>
<feature type="compositionally biased region" description="Basic and acidic residues" evidence="1">
    <location>
        <begin position="53"/>
        <end position="70"/>
    </location>
</feature>
<dbReference type="Proteomes" id="UP000008022">
    <property type="component" value="Unassembled WGS sequence"/>
</dbReference>
<reference evidence="2" key="2">
    <citation type="submission" date="2015-06" db="UniProtKB">
        <authorList>
            <consortium name="EnsemblPlants"/>
        </authorList>
    </citation>
    <scope>IDENTIFICATION</scope>
</reference>
<evidence type="ECO:0000256" key="1">
    <source>
        <dbReference type="SAM" id="MobiDB-lite"/>
    </source>
</evidence>
<sequence>MEEQTSSEPLDPLSHEEFLHMSNFDGMEQERYYTNLINDKSNHFESTCASSHDVQEERRKEVRNDSEICL</sequence>
<dbReference type="AlphaFoldDB" id="A0A0E0QBA4"/>
<protein>
    <submittedName>
        <fullName evidence="2">Uncharacterized protein</fullName>
    </submittedName>
</protein>
<organism evidence="2 3">
    <name type="scientific">Oryza rufipogon</name>
    <name type="common">Brownbeard rice</name>
    <name type="synonym">Asian wild rice</name>
    <dbReference type="NCBI Taxonomy" id="4529"/>
    <lineage>
        <taxon>Eukaryota</taxon>
        <taxon>Viridiplantae</taxon>
        <taxon>Streptophyta</taxon>
        <taxon>Embryophyta</taxon>
        <taxon>Tracheophyta</taxon>
        <taxon>Spermatophyta</taxon>
        <taxon>Magnoliopsida</taxon>
        <taxon>Liliopsida</taxon>
        <taxon>Poales</taxon>
        <taxon>Poaceae</taxon>
        <taxon>BOP clade</taxon>
        <taxon>Oryzoideae</taxon>
        <taxon>Oryzeae</taxon>
        <taxon>Oryzinae</taxon>
        <taxon>Oryza</taxon>
    </lineage>
</organism>
<dbReference type="HOGENOM" id="CLU_2762279_0_0_1"/>
<dbReference type="EnsemblPlants" id="ORUFI07G23320.1">
    <property type="protein sequence ID" value="ORUFI07G23320.1"/>
    <property type="gene ID" value="ORUFI07G23320"/>
</dbReference>
<proteinExistence type="predicted"/>
<evidence type="ECO:0000313" key="3">
    <source>
        <dbReference type="Proteomes" id="UP000008022"/>
    </source>
</evidence>
<reference evidence="3" key="1">
    <citation type="submission" date="2013-06" db="EMBL/GenBank/DDBJ databases">
        <authorList>
            <person name="Zhao Q."/>
        </authorList>
    </citation>
    <scope>NUCLEOTIDE SEQUENCE</scope>
    <source>
        <strain evidence="3">cv. W1943</strain>
    </source>
</reference>
<evidence type="ECO:0000313" key="2">
    <source>
        <dbReference type="EnsemblPlants" id="ORUFI07G23320.1"/>
    </source>
</evidence>
<dbReference type="Gramene" id="ORUFI07G23320.1">
    <property type="protein sequence ID" value="ORUFI07G23320.1"/>
    <property type="gene ID" value="ORUFI07G23320"/>
</dbReference>
<accession>A0A0E0QBA4</accession>
<keyword evidence="3" id="KW-1185">Reference proteome</keyword>
<feature type="region of interest" description="Disordered" evidence="1">
    <location>
        <begin position="47"/>
        <end position="70"/>
    </location>
</feature>